<keyword evidence="1" id="KW-0812">Transmembrane</keyword>
<evidence type="ECO:0000313" key="3">
    <source>
        <dbReference type="Proteomes" id="UP000033071"/>
    </source>
</evidence>
<feature type="transmembrane region" description="Helical" evidence="1">
    <location>
        <begin position="50"/>
        <end position="68"/>
    </location>
</feature>
<evidence type="ECO:0000313" key="2">
    <source>
        <dbReference type="EMBL" id="AKB72217.1"/>
    </source>
</evidence>
<dbReference type="Proteomes" id="UP000033071">
    <property type="component" value="Chromosome"/>
</dbReference>
<dbReference type="EMBL" id="CP009514">
    <property type="protein sequence ID" value="AKB72217.1"/>
    <property type="molecule type" value="Genomic_DNA"/>
</dbReference>
<dbReference type="AlphaFoldDB" id="A0A0E3S038"/>
<dbReference type="PATRIC" id="fig|1434113.4.peg.2906"/>
<reference evidence="2 3" key="1">
    <citation type="submission" date="2014-07" db="EMBL/GenBank/DDBJ databases">
        <title>Methanogenic archaea and the global carbon cycle.</title>
        <authorList>
            <person name="Henriksen J.R."/>
            <person name="Luke J."/>
            <person name="Reinhart S."/>
            <person name="Benedict M.N."/>
            <person name="Youngblut N.D."/>
            <person name="Metcalf M.E."/>
            <person name="Whitaker R.J."/>
            <person name="Metcalf W.W."/>
        </authorList>
    </citation>
    <scope>NUCLEOTIDE SEQUENCE [LARGE SCALE GENOMIC DNA]</scope>
    <source>
        <strain evidence="2 3">C16</strain>
    </source>
</reference>
<evidence type="ECO:0000256" key="1">
    <source>
        <dbReference type="SAM" id="Phobius"/>
    </source>
</evidence>
<keyword evidence="1" id="KW-0472">Membrane</keyword>
<accession>A0A0E3S038</accession>
<feature type="transmembrane region" description="Helical" evidence="1">
    <location>
        <begin position="80"/>
        <end position="101"/>
    </location>
</feature>
<name>A0A0E3S038_METMZ</name>
<gene>
    <name evidence="2" type="ORF">MSMAC_2327</name>
</gene>
<proteinExistence type="predicted"/>
<organism evidence="2 3">
    <name type="scientific">Methanosarcina mazei C16</name>
    <dbReference type="NCBI Taxonomy" id="1434113"/>
    <lineage>
        <taxon>Archaea</taxon>
        <taxon>Methanobacteriati</taxon>
        <taxon>Methanobacteriota</taxon>
        <taxon>Stenosarchaea group</taxon>
        <taxon>Methanomicrobia</taxon>
        <taxon>Methanosarcinales</taxon>
        <taxon>Methanosarcinaceae</taxon>
        <taxon>Methanosarcina</taxon>
    </lineage>
</organism>
<dbReference type="HOGENOM" id="CLU_143944_0_0_2"/>
<feature type="transmembrane region" description="Helical" evidence="1">
    <location>
        <begin position="121"/>
        <end position="139"/>
    </location>
</feature>
<sequence>MWMENENRTLTCFTLLWGATYLGIGGLQVMKGTGLLPHDFISASLFPPAVAGGLVLAIVGAVYLHGTVEFSKGSFEGKAYVYVGIVLSLLFGALYLLTFIADVVNARVLPADGFEQWTLLSGIKPALCLGLITLAVYTAEGKTFRLQDSEGITE</sequence>
<keyword evidence="1" id="KW-1133">Transmembrane helix</keyword>
<feature type="transmembrane region" description="Helical" evidence="1">
    <location>
        <begin position="12"/>
        <end position="30"/>
    </location>
</feature>
<evidence type="ECO:0008006" key="4">
    <source>
        <dbReference type="Google" id="ProtNLM"/>
    </source>
</evidence>
<protein>
    <recommendedName>
        <fullName evidence="4">DUF2975 domain-containing protein</fullName>
    </recommendedName>
</protein>
<dbReference type="KEGG" id="mmac:MSMAC_2327"/>